<dbReference type="EMBL" id="LFRF01000049">
    <property type="protein sequence ID" value="KND86759.1"/>
    <property type="molecule type" value="Genomic_DNA"/>
</dbReference>
<name>A0A0L0MY89_TOLOC</name>
<feature type="region of interest" description="Disordered" evidence="1">
    <location>
        <begin position="1"/>
        <end position="32"/>
    </location>
</feature>
<accession>A0A0L0MY89</accession>
<evidence type="ECO:0000313" key="3">
    <source>
        <dbReference type="Proteomes" id="UP000036947"/>
    </source>
</evidence>
<sequence length="418" mass="45467">MASTPSPTPSRGRRTQSTKAIGVGGKPRKPSTYDKNFEEHLVDHNVYPVGYDYDDFTDPEPRNLGSVHDGLLAARASLSPSSFSHSAFRDFRRKNNQAAFEGDVMATVVTTICGGRNIHNKQNVLFTELEPITNNEARSGTISICDLPSFPPSTPASPVAPNFFLEVKGPDGNAAVAPRQVCYDGAYGVRAMHDLQNFGKTAPAYDGNAYTYSATYHAGTGTLQLYAHHVTAPSTADGRPYYHMTQLDGWQMTGNIDSFRRGATAFRNARDMAKQHRDSFIQAANAKAAEAATMGQADVTGAYEETPAPHNMHEPVHGLDYGVWEDSGDTLQQQIADSSDCPRQGDADEAAIPRYLCAQDDSQNPSQESALLDCDDPSLSFASSFTSFNTEQLRPKRPRQSLSLPANSKRTQPCMSEG</sequence>
<dbReference type="AlphaFoldDB" id="A0A0L0MY89"/>
<dbReference type="STRING" id="1163406.A0A0L0MY89"/>
<feature type="region of interest" description="Disordered" evidence="1">
    <location>
        <begin position="386"/>
        <end position="418"/>
    </location>
</feature>
<gene>
    <name evidence="2" type="ORF">TOPH_08623</name>
</gene>
<evidence type="ECO:0000256" key="1">
    <source>
        <dbReference type="SAM" id="MobiDB-lite"/>
    </source>
</evidence>
<keyword evidence="3" id="KW-1185">Reference proteome</keyword>
<organism evidence="2 3">
    <name type="scientific">Tolypocladium ophioglossoides (strain CBS 100239)</name>
    <name type="common">Snaketongue truffleclub</name>
    <name type="synonym">Elaphocordyceps ophioglossoides</name>
    <dbReference type="NCBI Taxonomy" id="1163406"/>
    <lineage>
        <taxon>Eukaryota</taxon>
        <taxon>Fungi</taxon>
        <taxon>Dikarya</taxon>
        <taxon>Ascomycota</taxon>
        <taxon>Pezizomycotina</taxon>
        <taxon>Sordariomycetes</taxon>
        <taxon>Hypocreomycetidae</taxon>
        <taxon>Hypocreales</taxon>
        <taxon>Ophiocordycipitaceae</taxon>
        <taxon>Tolypocladium</taxon>
    </lineage>
</organism>
<protein>
    <submittedName>
        <fullName evidence="2">Uncharacterized protein</fullName>
    </submittedName>
</protein>
<proteinExistence type="predicted"/>
<dbReference type="OrthoDB" id="4923327at2759"/>
<feature type="compositionally biased region" description="Polar residues" evidence="1">
    <location>
        <begin position="400"/>
        <end position="418"/>
    </location>
</feature>
<evidence type="ECO:0000313" key="2">
    <source>
        <dbReference type="EMBL" id="KND86759.1"/>
    </source>
</evidence>
<dbReference type="Proteomes" id="UP000036947">
    <property type="component" value="Unassembled WGS sequence"/>
</dbReference>
<comment type="caution">
    <text evidence="2">The sequence shown here is derived from an EMBL/GenBank/DDBJ whole genome shotgun (WGS) entry which is preliminary data.</text>
</comment>
<reference evidence="2 3" key="1">
    <citation type="journal article" date="2015" name="BMC Genomics">
        <title>The genome of the truffle-parasite Tolypocladium ophioglossoides and the evolution of antifungal peptaibiotics.</title>
        <authorList>
            <person name="Quandt C.A."/>
            <person name="Bushley K.E."/>
            <person name="Spatafora J.W."/>
        </authorList>
    </citation>
    <scope>NUCLEOTIDE SEQUENCE [LARGE SCALE GENOMIC DNA]</scope>
    <source>
        <strain evidence="2 3">CBS 100239</strain>
    </source>
</reference>